<proteinExistence type="predicted"/>
<evidence type="ECO:0000256" key="1">
    <source>
        <dbReference type="SAM" id="MobiDB-lite"/>
    </source>
</evidence>
<feature type="compositionally biased region" description="Polar residues" evidence="1">
    <location>
        <begin position="1"/>
        <end position="26"/>
    </location>
</feature>
<reference evidence="2" key="1">
    <citation type="submission" date="2013-08" db="EMBL/GenBank/DDBJ databases">
        <title>Gene expansion shapes genome architecture in the human pathogen Lichtheimia corymbifera: an evolutionary genomics analysis in the ancient terrestrial Mucorales (Mucoromycotina).</title>
        <authorList>
            <person name="Schwartze V.U."/>
            <person name="Winter S."/>
            <person name="Shelest E."/>
            <person name="Marcet-Houben M."/>
            <person name="Horn F."/>
            <person name="Wehner S."/>
            <person name="Hoffmann K."/>
            <person name="Riege K."/>
            <person name="Sammeth M."/>
            <person name="Nowrousian M."/>
            <person name="Valiante V."/>
            <person name="Linde J."/>
            <person name="Jacobsen I.D."/>
            <person name="Marz M."/>
            <person name="Brakhage A.A."/>
            <person name="Gabaldon T."/>
            <person name="Bocker S."/>
            <person name="Voigt K."/>
        </authorList>
    </citation>
    <scope>NUCLEOTIDE SEQUENCE [LARGE SCALE GENOMIC DNA]</scope>
    <source>
        <strain evidence="2">FSU 9682</strain>
    </source>
</reference>
<dbReference type="OrthoDB" id="2223116at2759"/>
<dbReference type="AlphaFoldDB" id="A0A068RHP3"/>
<keyword evidence="3" id="KW-1185">Reference proteome</keyword>
<comment type="caution">
    <text evidence="2">The sequence shown here is derived from an EMBL/GenBank/DDBJ whole genome shotgun (WGS) entry which is preliminary data.</text>
</comment>
<accession>A0A068RHP3</accession>
<feature type="region of interest" description="Disordered" evidence="1">
    <location>
        <begin position="85"/>
        <end position="106"/>
    </location>
</feature>
<dbReference type="VEuPathDB" id="FungiDB:LCOR_00991.1"/>
<sequence length="106" mass="11769">MEQQNVLQTATQNDHQAPSQEVTGATTGADIDQHGSNQRRPTADPNAFIGTDTEGRRVSEHAQMKPTDRAKQLATEMKEKLKFRKQQNIPEPHKQLSIGGKVVPLE</sequence>
<protein>
    <submittedName>
        <fullName evidence="2">Uncharacterized protein</fullName>
    </submittedName>
</protein>
<name>A0A068RHP3_9FUNG</name>
<dbReference type="EMBL" id="CBTN010000003">
    <property type="protein sequence ID" value="CDH49240.1"/>
    <property type="molecule type" value="Genomic_DNA"/>
</dbReference>
<dbReference type="Proteomes" id="UP000027586">
    <property type="component" value="Unassembled WGS sequence"/>
</dbReference>
<gene>
    <name evidence="2" type="ORF">LCOR_00991.1</name>
</gene>
<evidence type="ECO:0000313" key="2">
    <source>
        <dbReference type="EMBL" id="CDH49240.1"/>
    </source>
</evidence>
<feature type="compositionally biased region" description="Basic and acidic residues" evidence="1">
    <location>
        <begin position="53"/>
        <end position="71"/>
    </location>
</feature>
<feature type="region of interest" description="Disordered" evidence="1">
    <location>
        <begin position="1"/>
        <end position="71"/>
    </location>
</feature>
<organism evidence="2 3">
    <name type="scientific">Lichtheimia corymbifera JMRC:FSU:9682</name>
    <dbReference type="NCBI Taxonomy" id="1263082"/>
    <lineage>
        <taxon>Eukaryota</taxon>
        <taxon>Fungi</taxon>
        <taxon>Fungi incertae sedis</taxon>
        <taxon>Mucoromycota</taxon>
        <taxon>Mucoromycotina</taxon>
        <taxon>Mucoromycetes</taxon>
        <taxon>Mucorales</taxon>
        <taxon>Lichtheimiaceae</taxon>
        <taxon>Lichtheimia</taxon>
    </lineage>
</organism>
<evidence type="ECO:0000313" key="3">
    <source>
        <dbReference type="Proteomes" id="UP000027586"/>
    </source>
</evidence>